<sequence length="379" mass="43502">MKSVALVTEYNPFHNGHLYHAQTSKSITDSEISIAIMSGNFVMRGQPAIYNKFIRTRMALNAVDLVIELPAVAALSAGQYFAETAVQIASYVDADHLSFGSESGDIDSFHELQKDISKIEQTSEFLMKLKEGKSYPRILSELLNNHTLLSSPNNTLGVSYMRAIQKLAPHIKPWTISRESSHHHDFNISNLNFASGTAIRNALQTQNDLWKSVVPNSIQQLYQEPHATVEDTFPYIKYAILSHTTHSLKNIYTMSEGLENRILDKIRYASSFEHLMSLIKTKRYTYTHIQRVLMNILLNFQHHHKPNSIKAVHILGMSPKGQQYLKYLKQKFPERHFITQLNQQNAHLFEQEIHSTHIYNLLSNRTETDFNTHVLRIED</sequence>
<proteinExistence type="inferred from homology"/>
<dbReference type="HAMAP" id="MF_01539">
    <property type="entry name" value="TmcAL"/>
    <property type="match status" value="1"/>
</dbReference>
<feature type="binding site" evidence="4">
    <location>
        <position position="100"/>
    </location>
    <ligand>
        <name>ATP</name>
        <dbReference type="ChEBI" id="CHEBI:30616"/>
    </ligand>
</feature>
<dbReference type="GO" id="GO:0016879">
    <property type="term" value="F:ligase activity, forming carbon-nitrogen bonds"/>
    <property type="evidence" value="ECO:0007669"/>
    <property type="project" value="UniProtKB-UniRule"/>
</dbReference>
<keyword evidence="4" id="KW-0547">Nucleotide-binding</keyword>
<keyword evidence="4" id="KW-0067">ATP-binding</keyword>
<dbReference type="GO" id="GO:0000049">
    <property type="term" value="F:tRNA binding"/>
    <property type="evidence" value="ECO:0007669"/>
    <property type="project" value="UniProtKB-KW"/>
</dbReference>
<dbReference type="GO" id="GO:0005737">
    <property type="term" value="C:cytoplasm"/>
    <property type="evidence" value="ECO:0007669"/>
    <property type="project" value="UniProtKB-SubCell"/>
</dbReference>
<name>A0A0M2NXP2_STACC</name>
<feature type="binding site" evidence="4">
    <location>
        <position position="153"/>
    </location>
    <ligand>
        <name>ATP</name>
        <dbReference type="ChEBI" id="CHEBI:30616"/>
    </ligand>
</feature>
<dbReference type="EC" id="6.3.4.-" evidence="4"/>
<dbReference type="Proteomes" id="UP000034455">
    <property type="component" value="Unassembled WGS sequence"/>
</dbReference>
<evidence type="ECO:0000256" key="3">
    <source>
        <dbReference type="ARBA" id="ARBA00022694"/>
    </source>
</evidence>
<evidence type="ECO:0000256" key="1">
    <source>
        <dbReference type="ARBA" id="ARBA00022555"/>
    </source>
</evidence>
<evidence type="ECO:0000256" key="2">
    <source>
        <dbReference type="ARBA" id="ARBA00022598"/>
    </source>
</evidence>
<keyword evidence="4" id="KW-0694">RNA-binding</keyword>
<keyword evidence="1 4" id="KW-0820">tRNA-binding</keyword>
<evidence type="ECO:0000313" key="5">
    <source>
        <dbReference type="EMBL" id="KKI64486.1"/>
    </source>
</evidence>
<evidence type="ECO:0000313" key="6">
    <source>
        <dbReference type="Proteomes" id="UP000034455"/>
    </source>
</evidence>
<dbReference type="PANTHER" id="PTHR37825:SF1">
    <property type="entry name" value="TRNA(MET) CYTIDINE ACETATE LIGASE"/>
    <property type="match status" value="1"/>
</dbReference>
<dbReference type="PANTHER" id="PTHR37825">
    <property type="entry name" value="TRNA(MET) CYTIDINE ACETATE LIGASE"/>
    <property type="match status" value="1"/>
</dbReference>
<keyword evidence="3 4" id="KW-0819">tRNA processing</keyword>
<comment type="subcellular location">
    <subcellularLocation>
        <location evidence="4">Cytoplasm</location>
    </subcellularLocation>
</comment>
<feature type="binding site" evidence="4">
    <location>
        <position position="178"/>
    </location>
    <ligand>
        <name>ATP</name>
        <dbReference type="ChEBI" id="CHEBI:30616"/>
    </ligand>
</feature>
<evidence type="ECO:0000256" key="4">
    <source>
        <dbReference type="HAMAP-Rule" id="MF_01539"/>
    </source>
</evidence>
<dbReference type="AlphaFoldDB" id="A0A0M2NXP2"/>
<dbReference type="InterPro" id="IPR014729">
    <property type="entry name" value="Rossmann-like_a/b/a_fold"/>
</dbReference>
<protein>
    <recommendedName>
        <fullName evidence="4">tRNA(Met) cytidine acetate ligase</fullName>
        <ecNumber evidence="4">6.3.4.-</ecNumber>
    </recommendedName>
</protein>
<dbReference type="NCBIfam" id="NF010191">
    <property type="entry name" value="PRK13670.1"/>
    <property type="match status" value="1"/>
</dbReference>
<dbReference type="Pfam" id="PF05636">
    <property type="entry name" value="HIGH_NTase1"/>
    <property type="match status" value="1"/>
</dbReference>
<reference evidence="5 6" key="1">
    <citation type="submission" date="2015-03" db="EMBL/GenBank/DDBJ databases">
        <title>Genome Assembly of Staphylococcus cohnii subsp. cohnii strain G22B2.</title>
        <authorList>
            <person name="Nair G."/>
            <person name="Kaur G."/>
            <person name="Khatri I."/>
            <person name="Singh N.K."/>
            <person name="Sathyabama S."/>
            <person name="Maurya S.K."/>
            <person name="Subramanian S."/>
            <person name="Agrewala J.N."/>
            <person name="Mayilraj S."/>
        </authorList>
    </citation>
    <scope>NUCLEOTIDE SEQUENCE [LARGE SCALE GENOMIC DNA]</scope>
    <source>
        <strain evidence="5 6">G22B2</strain>
    </source>
</reference>
<dbReference type="PATRIC" id="fig|74704.6.peg.2538"/>
<comment type="catalytic activity">
    <reaction evidence="4">
        <text>cytidine(34) in elongator tRNA(Met) + acetate + ATP = N(4)-acetylcytidine(34) in elongator tRNA(Met) + AMP + diphosphate</text>
        <dbReference type="Rhea" id="RHEA:58144"/>
        <dbReference type="Rhea" id="RHEA-COMP:10693"/>
        <dbReference type="Rhea" id="RHEA-COMP:10694"/>
        <dbReference type="ChEBI" id="CHEBI:30089"/>
        <dbReference type="ChEBI" id="CHEBI:30616"/>
        <dbReference type="ChEBI" id="CHEBI:33019"/>
        <dbReference type="ChEBI" id="CHEBI:74900"/>
        <dbReference type="ChEBI" id="CHEBI:82748"/>
        <dbReference type="ChEBI" id="CHEBI:456215"/>
    </reaction>
</comment>
<dbReference type="InterPro" id="IPR008513">
    <property type="entry name" value="tRNA(Met)_cyd_acetate_ligase"/>
</dbReference>
<dbReference type="RefSeq" id="WP_019469281.1">
    <property type="nucleotide sequence ID" value="NZ_LAKJ01000008.1"/>
</dbReference>
<dbReference type="GO" id="GO:0005524">
    <property type="term" value="F:ATP binding"/>
    <property type="evidence" value="ECO:0007669"/>
    <property type="project" value="UniProtKB-KW"/>
</dbReference>
<organism evidence="5 6">
    <name type="scientific">Staphylococcus cohnii subsp. cohnii</name>
    <dbReference type="NCBI Taxonomy" id="74704"/>
    <lineage>
        <taxon>Bacteria</taxon>
        <taxon>Bacillati</taxon>
        <taxon>Bacillota</taxon>
        <taxon>Bacilli</taxon>
        <taxon>Bacillales</taxon>
        <taxon>Staphylococcaceae</taxon>
        <taxon>Staphylococcus</taxon>
        <taxon>Staphylococcus cohnii species complex</taxon>
    </lineage>
</organism>
<dbReference type="GO" id="GO:0006400">
    <property type="term" value="P:tRNA modification"/>
    <property type="evidence" value="ECO:0007669"/>
    <property type="project" value="UniProtKB-UniRule"/>
</dbReference>
<gene>
    <name evidence="4" type="primary">tmcAL</name>
    <name evidence="5" type="ORF">UF66_2438</name>
</gene>
<accession>A0A0M2NXP2</accession>
<comment type="caution">
    <text evidence="4">Lacks conserved residue(s) required for the propagation of feature annotation.</text>
</comment>
<comment type="caution">
    <text evidence="5">The sequence shown here is derived from an EMBL/GenBank/DDBJ whole genome shotgun (WGS) entry which is preliminary data.</text>
</comment>
<dbReference type="Gene3D" id="3.40.50.620">
    <property type="entry name" value="HUPs"/>
    <property type="match status" value="1"/>
</dbReference>
<keyword evidence="4" id="KW-0963">Cytoplasm</keyword>
<feature type="binding site" evidence="4">
    <location>
        <begin position="7"/>
        <end position="20"/>
    </location>
    <ligand>
        <name>ATP</name>
        <dbReference type="ChEBI" id="CHEBI:30616"/>
    </ligand>
</feature>
<comment type="function">
    <text evidence="4">Catalyzes the formation of N(4)-acetylcytidine (ac(4)C) at the wobble position of elongator tRNA(Met), using acetate and ATP as substrates. First activates an acetate ion to form acetyladenylate (Ac-AMP) and then transfers the acetyl group to tRNA to form ac(4)C34.</text>
</comment>
<dbReference type="EMBL" id="LAKJ01000008">
    <property type="protein sequence ID" value="KKI64486.1"/>
    <property type="molecule type" value="Genomic_DNA"/>
</dbReference>
<dbReference type="SUPFAM" id="SSF52374">
    <property type="entry name" value="Nucleotidylyl transferase"/>
    <property type="match status" value="1"/>
</dbReference>
<comment type="similarity">
    <text evidence="4">Belongs to the TmcAL family.</text>
</comment>
<keyword evidence="2 4" id="KW-0436">Ligase</keyword>